<comment type="caution">
    <text evidence="2">The sequence shown here is derived from an EMBL/GenBank/DDBJ whole genome shotgun (WGS) entry which is preliminary data.</text>
</comment>
<organism evidence="2 3">
    <name type="scientific">Microvirga aerophila</name>
    <dbReference type="NCBI Taxonomy" id="670291"/>
    <lineage>
        <taxon>Bacteria</taxon>
        <taxon>Pseudomonadati</taxon>
        <taxon>Pseudomonadota</taxon>
        <taxon>Alphaproteobacteria</taxon>
        <taxon>Hyphomicrobiales</taxon>
        <taxon>Methylobacteriaceae</taxon>
        <taxon>Microvirga</taxon>
    </lineage>
</organism>
<keyword evidence="1" id="KW-0812">Transmembrane</keyword>
<dbReference type="AlphaFoldDB" id="A0A512C1U5"/>
<evidence type="ECO:0000313" key="3">
    <source>
        <dbReference type="Proteomes" id="UP000321085"/>
    </source>
</evidence>
<keyword evidence="3" id="KW-1185">Reference proteome</keyword>
<dbReference type="EMBL" id="BJYU01000163">
    <property type="protein sequence ID" value="GEO18190.1"/>
    <property type="molecule type" value="Genomic_DNA"/>
</dbReference>
<keyword evidence="1" id="KW-0472">Membrane</keyword>
<keyword evidence="1" id="KW-1133">Transmembrane helix</keyword>
<protein>
    <submittedName>
        <fullName evidence="2">Uncharacterized protein</fullName>
    </submittedName>
</protein>
<dbReference type="RefSeq" id="WP_170285142.1">
    <property type="nucleotide sequence ID" value="NZ_BJYU01000163.1"/>
</dbReference>
<name>A0A512C1U5_9HYPH</name>
<sequence length="53" mass="6049">MDTYDPDQLHRKLEAIEARMACHERTTRIILVLVIALAVVALGLLLDHLVNRQ</sequence>
<feature type="transmembrane region" description="Helical" evidence="1">
    <location>
        <begin position="29"/>
        <end position="50"/>
    </location>
</feature>
<dbReference type="Proteomes" id="UP000321085">
    <property type="component" value="Unassembled WGS sequence"/>
</dbReference>
<reference evidence="2 3" key="1">
    <citation type="submission" date="2019-07" db="EMBL/GenBank/DDBJ databases">
        <title>Whole genome shotgun sequence of Microvirga aerophila NBRC 106136.</title>
        <authorList>
            <person name="Hosoyama A."/>
            <person name="Uohara A."/>
            <person name="Ohji S."/>
            <person name="Ichikawa N."/>
        </authorList>
    </citation>
    <scope>NUCLEOTIDE SEQUENCE [LARGE SCALE GENOMIC DNA]</scope>
    <source>
        <strain evidence="2 3">NBRC 106136</strain>
    </source>
</reference>
<accession>A0A512C1U5</accession>
<proteinExistence type="predicted"/>
<gene>
    <name evidence="2" type="ORF">MAE02_58860</name>
</gene>
<evidence type="ECO:0000256" key="1">
    <source>
        <dbReference type="SAM" id="Phobius"/>
    </source>
</evidence>
<evidence type="ECO:0000313" key="2">
    <source>
        <dbReference type="EMBL" id="GEO18190.1"/>
    </source>
</evidence>